<dbReference type="OrthoDB" id="9772751at2"/>
<dbReference type="InterPro" id="IPR013216">
    <property type="entry name" value="Methyltransf_11"/>
</dbReference>
<evidence type="ECO:0000313" key="2">
    <source>
        <dbReference type="EMBL" id="PDW04871.1"/>
    </source>
</evidence>
<dbReference type="InterPro" id="IPR029063">
    <property type="entry name" value="SAM-dependent_MTases_sf"/>
</dbReference>
<gene>
    <name evidence="2" type="ORF">CJ255_01295</name>
</gene>
<dbReference type="EMBL" id="NQWI01000003">
    <property type="protein sequence ID" value="PDW04871.1"/>
    <property type="molecule type" value="Genomic_DNA"/>
</dbReference>
<dbReference type="SUPFAM" id="SSF53335">
    <property type="entry name" value="S-adenosyl-L-methionine-dependent methyltransferases"/>
    <property type="match status" value="1"/>
</dbReference>
<keyword evidence="3" id="KW-1185">Reference proteome</keyword>
<dbReference type="Pfam" id="PF08241">
    <property type="entry name" value="Methyltransf_11"/>
    <property type="match status" value="1"/>
</dbReference>
<dbReference type="GO" id="GO:0008757">
    <property type="term" value="F:S-adenosylmethionine-dependent methyltransferase activity"/>
    <property type="evidence" value="ECO:0007669"/>
    <property type="project" value="InterPro"/>
</dbReference>
<dbReference type="AlphaFoldDB" id="A0A2A6RPP8"/>
<feature type="domain" description="Methyltransferase type 11" evidence="1">
    <location>
        <begin position="154"/>
        <end position="249"/>
    </location>
</feature>
<dbReference type="PANTHER" id="PTHR42912">
    <property type="entry name" value="METHYLTRANSFERASE"/>
    <property type="match status" value="1"/>
</dbReference>
<evidence type="ECO:0000313" key="3">
    <source>
        <dbReference type="Proteomes" id="UP000220527"/>
    </source>
</evidence>
<organism evidence="2 3">
    <name type="scientific">Candidatus Viridilinea mediisalina</name>
    <dbReference type="NCBI Taxonomy" id="2024553"/>
    <lineage>
        <taxon>Bacteria</taxon>
        <taxon>Bacillati</taxon>
        <taxon>Chloroflexota</taxon>
        <taxon>Chloroflexia</taxon>
        <taxon>Chloroflexales</taxon>
        <taxon>Chloroflexineae</taxon>
        <taxon>Oscillochloridaceae</taxon>
        <taxon>Candidatus Viridilinea</taxon>
    </lineage>
</organism>
<name>A0A2A6RPP8_9CHLR</name>
<proteinExistence type="predicted"/>
<reference evidence="3" key="1">
    <citation type="submission" date="2017-08" db="EMBL/GenBank/DDBJ databases">
        <authorList>
            <person name="Grouzdev D.S."/>
            <person name="Gaisin V.A."/>
            <person name="Rysina M.S."/>
            <person name="Gorlenko V.M."/>
        </authorList>
    </citation>
    <scope>NUCLEOTIDE SEQUENCE [LARGE SCALE GENOMIC DNA]</scope>
    <source>
        <strain evidence="3">Kir15-3F</strain>
    </source>
</reference>
<dbReference type="InterPro" id="IPR050508">
    <property type="entry name" value="Methyltransf_Superfamily"/>
</dbReference>
<comment type="caution">
    <text evidence="2">The sequence shown here is derived from an EMBL/GenBank/DDBJ whole genome shotgun (WGS) entry which is preliminary data.</text>
</comment>
<dbReference type="Proteomes" id="UP000220527">
    <property type="component" value="Unassembled WGS sequence"/>
</dbReference>
<dbReference type="RefSeq" id="WP_097642283.1">
    <property type="nucleotide sequence ID" value="NZ_NQWI01000003.1"/>
</dbReference>
<accession>A0A2A6RPP8</accession>
<evidence type="ECO:0000259" key="1">
    <source>
        <dbReference type="Pfam" id="PF08241"/>
    </source>
</evidence>
<dbReference type="Gene3D" id="3.40.50.150">
    <property type="entry name" value="Vaccinia Virus protein VP39"/>
    <property type="match status" value="1"/>
</dbReference>
<sequence length="305" mass="32798">MICAFLVPLLCKKGVPGATPDGLASTISASDALAELVEASPSKPSGAAQSFFGLTKTCGSGFAVPAPPLDGIILSMIYRILGWLAGGLGVGALLYWQVILAEGAYFGRWAVRLIYRLGAKHYDALRQPWQAEADAILQTHMQAALGNHAYPHVLDVATGTGRVPLLLYGSANFNGVVVALDLTPAMLTTAQAKSAQLPILWLQAEAEALPAPNATFDLVTCLEALEYFPHPRHALAEMVRVLRPGGTLLLSKVPDSWARLLPGRAFQRMHLEQTLQAFGCHEVTFAAWQEGHYELVACLREPSYQ</sequence>
<protein>
    <recommendedName>
        <fullName evidence="1">Methyltransferase type 11 domain-containing protein</fullName>
    </recommendedName>
</protein>
<dbReference type="CDD" id="cd02440">
    <property type="entry name" value="AdoMet_MTases"/>
    <property type="match status" value="1"/>
</dbReference>